<dbReference type="PANTHER" id="PTHR30482:SF4">
    <property type="entry name" value="SLR1201 PROTEIN"/>
    <property type="match status" value="1"/>
</dbReference>
<feature type="transmembrane region" description="Helical" evidence="6">
    <location>
        <begin position="63"/>
        <end position="81"/>
    </location>
</feature>
<accession>A0A292GSA6</accession>
<protein>
    <submittedName>
        <fullName evidence="7">Branched-chain amino acid transport system permease</fullName>
    </submittedName>
</protein>
<evidence type="ECO:0000256" key="6">
    <source>
        <dbReference type="SAM" id="Phobius"/>
    </source>
</evidence>
<dbReference type="Pfam" id="PF02653">
    <property type="entry name" value="BPD_transp_2"/>
    <property type="match status" value="1"/>
</dbReference>
<evidence type="ECO:0000256" key="5">
    <source>
        <dbReference type="ARBA" id="ARBA00023136"/>
    </source>
</evidence>
<name>A0A292GSA6_9HYPH</name>
<dbReference type="NCBIfam" id="TIGR03408">
    <property type="entry name" value="urea_trans_UrtC"/>
    <property type="match status" value="1"/>
</dbReference>
<keyword evidence="3 6" id="KW-0812">Transmembrane</keyword>
<reference evidence="7" key="1">
    <citation type="submission" date="2016-07" db="EMBL/GenBank/DDBJ databases">
        <title>Genomics reveals synergistic degradation of pyrene by five bacteria in a mangrove sediment-derived bacterial consortium.</title>
        <authorList>
            <person name="Wanapaisan P."/>
            <person name="Vejarano F."/>
            <person name="Chakraborty J."/>
            <person name="Shintani M."/>
            <person name="Muangchinda C."/>
            <person name="Laothamteep N."/>
            <person name="Suzuki-Minakuchi C."/>
            <person name="Inoue K."/>
            <person name="Nojiri H."/>
            <person name="Pinyakong O."/>
        </authorList>
    </citation>
    <scope>NUCLEOTIDE SEQUENCE</scope>
    <source>
        <strain evidence="7">PW1</strain>
    </source>
</reference>
<dbReference type="InterPro" id="IPR001851">
    <property type="entry name" value="ABC_transp_permease"/>
</dbReference>
<comment type="subcellular location">
    <subcellularLocation>
        <location evidence="1">Cell membrane</location>
        <topology evidence="1">Multi-pass membrane protein</topology>
    </subcellularLocation>
</comment>
<dbReference type="GO" id="GO:0005886">
    <property type="term" value="C:plasma membrane"/>
    <property type="evidence" value="ECO:0007669"/>
    <property type="project" value="UniProtKB-SubCell"/>
</dbReference>
<dbReference type="PANTHER" id="PTHR30482">
    <property type="entry name" value="HIGH-AFFINITY BRANCHED-CHAIN AMINO ACID TRANSPORT SYSTEM PERMEASE"/>
    <property type="match status" value="1"/>
</dbReference>
<dbReference type="InterPro" id="IPR043428">
    <property type="entry name" value="LivM-like"/>
</dbReference>
<evidence type="ECO:0000256" key="4">
    <source>
        <dbReference type="ARBA" id="ARBA00022989"/>
    </source>
</evidence>
<feature type="transmembrane region" description="Helical" evidence="6">
    <location>
        <begin position="31"/>
        <end position="51"/>
    </location>
</feature>
<organism evidence="7">
    <name type="scientific">Ochrobactrum sp. PW1</name>
    <dbReference type="NCBI Taxonomy" id="1882222"/>
    <lineage>
        <taxon>Bacteria</taxon>
        <taxon>Pseudomonadati</taxon>
        <taxon>Pseudomonadota</taxon>
        <taxon>Alphaproteobacteria</taxon>
        <taxon>Hyphomicrobiales</taxon>
        <taxon>Brucellaceae</taxon>
        <taxon>Brucella/Ochrobactrum group</taxon>
        <taxon>Ochrobactrum</taxon>
    </lineage>
</organism>
<keyword evidence="5 6" id="KW-0472">Membrane</keyword>
<evidence type="ECO:0000313" key="7">
    <source>
        <dbReference type="EMBL" id="BBA74369.1"/>
    </source>
</evidence>
<evidence type="ECO:0000256" key="1">
    <source>
        <dbReference type="ARBA" id="ARBA00004651"/>
    </source>
</evidence>
<dbReference type="AlphaFoldDB" id="A0A292GSA6"/>
<feature type="transmembrane region" description="Helical" evidence="6">
    <location>
        <begin position="138"/>
        <end position="156"/>
    </location>
</feature>
<feature type="transmembrane region" description="Helical" evidence="6">
    <location>
        <begin position="310"/>
        <end position="330"/>
    </location>
</feature>
<dbReference type="CDD" id="cd06581">
    <property type="entry name" value="TM_PBP1_LivM_like"/>
    <property type="match status" value="1"/>
</dbReference>
<dbReference type="InterPro" id="IPR017778">
    <property type="entry name" value="ABC_transptr_urea_perm_UrtC"/>
</dbReference>
<dbReference type="EMBL" id="LC171369">
    <property type="protein sequence ID" value="BBA74369.1"/>
    <property type="molecule type" value="Genomic_DNA"/>
</dbReference>
<feature type="transmembrane region" description="Helical" evidence="6">
    <location>
        <begin position="234"/>
        <end position="254"/>
    </location>
</feature>
<sequence length="375" mass="39779">MPARLSLPLASGLAAFLLALAAPWVLSGYDLNLLGRFLALSLTAMGLVLLWGEGGILSLGQGVFFGIGGYAIAMHLKLVELGSGEVPDFMVWSGIEKLPWWWAPFGSALFAVIAVFVVAPALAGLVGWAIFRRRIGGVYFALITQALALAFATLLISKQDMTGGFNGLTNYSTLLGFNLNLPQTATGIYFVTLATVAAAFFGLRWLIASRFGKLLRASRDGTNRLRFLGYDPTPYKVIAFAVGALLASLSGALFTLHSGVISPALVGVVPSIEMVIWAAIGGRHSVAGALAGALLVNFAKDKISTALPEMWLYFLGLMFILAVTVLPRGLAGLFGEDRPFRASRKGDLFARWRKDRAEANAAGTASAPNAKEIPA</sequence>
<feature type="transmembrane region" description="Helical" evidence="6">
    <location>
        <begin position="187"/>
        <end position="207"/>
    </location>
</feature>
<dbReference type="GO" id="GO:0015658">
    <property type="term" value="F:branched-chain amino acid transmembrane transporter activity"/>
    <property type="evidence" value="ECO:0007669"/>
    <property type="project" value="InterPro"/>
</dbReference>
<evidence type="ECO:0000256" key="2">
    <source>
        <dbReference type="ARBA" id="ARBA00022475"/>
    </source>
</evidence>
<evidence type="ECO:0000256" key="3">
    <source>
        <dbReference type="ARBA" id="ARBA00022692"/>
    </source>
</evidence>
<keyword evidence="2" id="KW-1003">Cell membrane</keyword>
<feature type="transmembrane region" description="Helical" evidence="6">
    <location>
        <begin position="101"/>
        <end position="131"/>
    </location>
</feature>
<keyword evidence="4 6" id="KW-1133">Transmembrane helix</keyword>
<feature type="transmembrane region" description="Helical" evidence="6">
    <location>
        <begin position="274"/>
        <end position="298"/>
    </location>
</feature>
<proteinExistence type="predicted"/>